<protein>
    <recommendedName>
        <fullName evidence="4">Thioredoxin-like protein AAED1</fullName>
    </recommendedName>
</protein>
<dbReference type="InterPro" id="IPR032801">
    <property type="entry name" value="PXL2A/B/C"/>
</dbReference>
<dbReference type="AlphaFoldDB" id="A0A8T3DSS2"/>
<keyword evidence="3" id="KW-1185">Reference proteome</keyword>
<dbReference type="CDD" id="cd02970">
    <property type="entry name" value="PRX_like2"/>
    <property type="match status" value="1"/>
</dbReference>
<sequence>MATTPPVTQQIARNQQGTPTPPVNVNITDVEDCLLLDRHGNRIPFRSLYHNKKSIIVFVRNFLCYTCKEYVEDLAKVPQKSLTGADVRLIVIGQSSHCHIEPFCALTKYPHEIYVDPERQIYKKLGMRRGETFVESASLSPHVKSSTLGGSMKSLWRAVKSPAFDFQGDPVQQGGAIILGPGSDVHFAHFDMNRLGHMPINWLLQLAGVETVDFSDQPKIIQV</sequence>
<dbReference type="OrthoDB" id="40334at2759"/>
<feature type="region of interest" description="Disordered" evidence="1">
    <location>
        <begin position="1"/>
        <end position="21"/>
    </location>
</feature>
<evidence type="ECO:0000313" key="2">
    <source>
        <dbReference type="EMBL" id="KAI1900163.1"/>
    </source>
</evidence>
<evidence type="ECO:0008006" key="4">
    <source>
        <dbReference type="Google" id="ProtNLM"/>
    </source>
</evidence>
<evidence type="ECO:0000256" key="1">
    <source>
        <dbReference type="SAM" id="MobiDB-lite"/>
    </source>
</evidence>
<dbReference type="Gene3D" id="3.40.30.10">
    <property type="entry name" value="Glutaredoxin"/>
    <property type="match status" value="1"/>
</dbReference>
<accession>A0A8T3DSS2</accession>
<dbReference type="Proteomes" id="UP000829720">
    <property type="component" value="Unassembled WGS sequence"/>
</dbReference>
<comment type="caution">
    <text evidence="2">The sequence shown here is derived from an EMBL/GenBank/DDBJ whole genome shotgun (WGS) entry which is preliminary data.</text>
</comment>
<gene>
    <name evidence="2" type="ORF">AGOR_G00047180</name>
</gene>
<name>A0A8T3DSS2_9TELE</name>
<dbReference type="EMBL" id="JAERUA010000004">
    <property type="protein sequence ID" value="KAI1900163.1"/>
    <property type="molecule type" value="Genomic_DNA"/>
</dbReference>
<organism evidence="2 3">
    <name type="scientific">Albula goreensis</name>
    <dbReference type="NCBI Taxonomy" id="1534307"/>
    <lineage>
        <taxon>Eukaryota</taxon>
        <taxon>Metazoa</taxon>
        <taxon>Chordata</taxon>
        <taxon>Craniata</taxon>
        <taxon>Vertebrata</taxon>
        <taxon>Euteleostomi</taxon>
        <taxon>Actinopterygii</taxon>
        <taxon>Neopterygii</taxon>
        <taxon>Teleostei</taxon>
        <taxon>Albuliformes</taxon>
        <taxon>Albulidae</taxon>
        <taxon>Albula</taxon>
    </lineage>
</organism>
<proteinExistence type="predicted"/>
<dbReference type="PANTHER" id="PTHR28630">
    <property type="match status" value="1"/>
</dbReference>
<dbReference type="SUPFAM" id="SSF52833">
    <property type="entry name" value="Thioredoxin-like"/>
    <property type="match status" value="1"/>
</dbReference>
<evidence type="ECO:0000313" key="3">
    <source>
        <dbReference type="Proteomes" id="UP000829720"/>
    </source>
</evidence>
<dbReference type="InterPro" id="IPR036249">
    <property type="entry name" value="Thioredoxin-like_sf"/>
</dbReference>
<dbReference type="PANTHER" id="PTHR28630:SF3">
    <property type="entry name" value="PEROXIREDOXIN-LIKE 2C"/>
    <property type="match status" value="1"/>
</dbReference>
<reference evidence="2" key="1">
    <citation type="submission" date="2021-01" db="EMBL/GenBank/DDBJ databases">
        <authorList>
            <person name="Zahm M."/>
            <person name="Roques C."/>
            <person name="Cabau C."/>
            <person name="Klopp C."/>
            <person name="Donnadieu C."/>
            <person name="Jouanno E."/>
            <person name="Lampietro C."/>
            <person name="Louis A."/>
            <person name="Herpin A."/>
            <person name="Echchiki A."/>
            <person name="Berthelot C."/>
            <person name="Parey E."/>
            <person name="Roest-Crollius H."/>
            <person name="Braasch I."/>
            <person name="Postlethwait J."/>
            <person name="Bobe J."/>
            <person name="Montfort J."/>
            <person name="Bouchez O."/>
            <person name="Begum T."/>
            <person name="Mejri S."/>
            <person name="Adams A."/>
            <person name="Chen W.-J."/>
            <person name="Guiguen Y."/>
        </authorList>
    </citation>
    <scope>NUCLEOTIDE SEQUENCE</scope>
    <source>
        <tissue evidence="2">Blood</tissue>
    </source>
</reference>
<dbReference type="Pfam" id="PF13911">
    <property type="entry name" value="AhpC-TSA_2"/>
    <property type="match status" value="1"/>
</dbReference>